<feature type="non-terminal residue" evidence="2">
    <location>
        <position position="1"/>
    </location>
</feature>
<evidence type="ECO:0000313" key="2">
    <source>
        <dbReference type="EMBL" id="KKN79752.1"/>
    </source>
</evidence>
<dbReference type="AlphaFoldDB" id="A0A0F9TXR9"/>
<dbReference type="EMBL" id="LAZR01000242">
    <property type="protein sequence ID" value="KKN79752.1"/>
    <property type="molecule type" value="Genomic_DNA"/>
</dbReference>
<accession>A0A0F9TXR9</accession>
<comment type="caution">
    <text evidence="2">The sequence shown here is derived from an EMBL/GenBank/DDBJ whole genome shotgun (WGS) entry which is preliminary data.</text>
</comment>
<gene>
    <name evidence="2" type="ORF">LCGC14_0336070</name>
</gene>
<sequence>LKPDPDQRTERLGEQIDSPGRSKHDPIEKESSNA</sequence>
<feature type="region of interest" description="Disordered" evidence="1">
    <location>
        <begin position="1"/>
        <end position="34"/>
    </location>
</feature>
<name>A0A0F9TXR9_9ZZZZ</name>
<evidence type="ECO:0000256" key="1">
    <source>
        <dbReference type="SAM" id="MobiDB-lite"/>
    </source>
</evidence>
<protein>
    <submittedName>
        <fullName evidence="2">Uncharacterized protein</fullName>
    </submittedName>
</protein>
<reference evidence="2" key="1">
    <citation type="journal article" date="2015" name="Nature">
        <title>Complex archaea that bridge the gap between prokaryotes and eukaryotes.</title>
        <authorList>
            <person name="Spang A."/>
            <person name="Saw J.H."/>
            <person name="Jorgensen S.L."/>
            <person name="Zaremba-Niedzwiedzka K."/>
            <person name="Martijn J."/>
            <person name="Lind A.E."/>
            <person name="van Eijk R."/>
            <person name="Schleper C."/>
            <person name="Guy L."/>
            <person name="Ettema T.J."/>
        </authorList>
    </citation>
    <scope>NUCLEOTIDE SEQUENCE</scope>
</reference>
<proteinExistence type="predicted"/>
<organism evidence="2">
    <name type="scientific">marine sediment metagenome</name>
    <dbReference type="NCBI Taxonomy" id="412755"/>
    <lineage>
        <taxon>unclassified sequences</taxon>
        <taxon>metagenomes</taxon>
        <taxon>ecological metagenomes</taxon>
    </lineage>
</organism>